<dbReference type="AlphaFoldDB" id="A0A1H0T662"/>
<evidence type="ECO:0000256" key="1">
    <source>
        <dbReference type="SAM" id="MobiDB-lite"/>
    </source>
</evidence>
<dbReference type="InterPro" id="IPR050563">
    <property type="entry name" value="4-hydroxybenzoyl-CoA_TE"/>
</dbReference>
<dbReference type="SUPFAM" id="SSF54637">
    <property type="entry name" value="Thioesterase/thiol ester dehydrase-isomerase"/>
    <property type="match status" value="1"/>
</dbReference>
<dbReference type="Proteomes" id="UP000198741">
    <property type="component" value="Chromosome I"/>
</dbReference>
<dbReference type="GO" id="GO:0047617">
    <property type="term" value="F:fatty acyl-CoA hydrolase activity"/>
    <property type="evidence" value="ECO:0007669"/>
    <property type="project" value="TreeGrafter"/>
</dbReference>
<dbReference type="OrthoDB" id="9799036at2"/>
<dbReference type="PANTHER" id="PTHR31793">
    <property type="entry name" value="4-HYDROXYBENZOYL-COA THIOESTERASE FAMILY MEMBER"/>
    <property type="match status" value="1"/>
</dbReference>
<proteinExistence type="predicted"/>
<evidence type="ECO:0000313" key="2">
    <source>
        <dbReference type="EMBL" id="SDP49345.1"/>
    </source>
</evidence>
<organism evidence="2 3">
    <name type="scientific">Nakamurella panacisegetis</name>
    <dbReference type="NCBI Taxonomy" id="1090615"/>
    <lineage>
        <taxon>Bacteria</taxon>
        <taxon>Bacillati</taxon>
        <taxon>Actinomycetota</taxon>
        <taxon>Actinomycetes</taxon>
        <taxon>Nakamurellales</taxon>
        <taxon>Nakamurellaceae</taxon>
        <taxon>Nakamurella</taxon>
    </lineage>
</organism>
<evidence type="ECO:0000313" key="3">
    <source>
        <dbReference type="Proteomes" id="UP000198741"/>
    </source>
</evidence>
<feature type="region of interest" description="Disordered" evidence="1">
    <location>
        <begin position="1"/>
        <end position="24"/>
    </location>
</feature>
<reference evidence="2 3" key="1">
    <citation type="submission" date="2016-10" db="EMBL/GenBank/DDBJ databases">
        <authorList>
            <person name="de Groot N.N."/>
        </authorList>
    </citation>
    <scope>NUCLEOTIDE SEQUENCE [LARGE SCALE GENOMIC DNA]</scope>
    <source>
        <strain evidence="3">P4-7,KCTC 19426,CECT 7604</strain>
    </source>
</reference>
<keyword evidence="2" id="KW-0378">Hydrolase</keyword>
<dbReference type="STRING" id="1090615.SAMN04515671_4480"/>
<dbReference type="PANTHER" id="PTHR31793:SF24">
    <property type="entry name" value="LONG-CHAIN ACYL-COA THIOESTERASE FADM"/>
    <property type="match status" value="1"/>
</dbReference>
<gene>
    <name evidence="2" type="ORF">SAMN04515671_4480</name>
</gene>
<dbReference type="InterPro" id="IPR029069">
    <property type="entry name" value="HotDog_dom_sf"/>
</dbReference>
<dbReference type="CDD" id="cd00586">
    <property type="entry name" value="4HBT"/>
    <property type="match status" value="1"/>
</dbReference>
<keyword evidence="3" id="KW-1185">Reference proteome</keyword>
<protein>
    <submittedName>
        <fullName evidence="2">Acyl-CoA thioester hydrolase</fullName>
    </submittedName>
</protein>
<dbReference type="EMBL" id="LT629710">
    <property type="protein sequence ID" value="SDP49345.1"/>
    <property type="molecule type" value="Genomic_DNA"/>
</dbReference>
<name>A0A1H0T662_9ACTN</name>
<dbReference type="Gene3D" id="3.10.129.10">
    <property type="entry name" value="Hotdog Thioesterase"/>
    <property type="match status" value="1"/>
</dbReference>
<dbReference type="Pfam" id="PF13279">
    <property type="entry name" value="4HBT_2"/>
    <property type="match status" value="1"/>
</dbReference>
<accession>A0A1H0T662</accession>
<sequence length="158" mass="17662">MAVHGAVGQRESGRDARTVHKNQPGRRYVTDVRVRWSDLDAYGHVNNARALTLLEEARVDWLFTEATRRGAAALTGGMVVSRMSVHYKRSITFGEQVKVSMGVVELKSVSTTIDYVVTVDDQVSITATTQLVPVDPVNWRPRRWDSAERAFLTEYLAG</sequence>